<dbReference type="SMART" id="SM00906">
    <property type="entry name" value="Fungal_trans"/>
    <property type="match status" value="1"/>
</dbReference>
<sequence>MNRNGRSTGSTGSTIKFKGPTSQAPLSPESCAQYINAYFDEVHPLYPFLDRKEFEEKARQPQLSEFLKLNAPFSALYHSVLALGCQFREEGAFDPGKGKAWTYFQIALGLLPELMIPQETLTGVQSIFATSLSCIQIEEMLISEAARMALALRYNRASPLAGDNPFQGRTFWVIYTVEKMIAFECGRSSVISDYDVGTPIPEAPEAVFDGYDDFLSSARFARLRSQAYEKLFSISATLNSSEQHRIAIASVIDDLERWRMSIPLEFRPGEPFRTQHMSNRCRLTAALRTYFSYYAMLIAVSRLALQVDADAPCAQRQETKNTLMQAARHVIELTRYIDTKAYTQIWILGVMPLSALFILFDLVVHNPTHTETRNNLALLDVAAGHFSRLEYATGGSLPSSQLSEFAYIARQYVREVQTGIRLTSTSTTRDTPTIAPDVPSIPQTSPVDDRMAPAFQVSPAQSYPTRTNSSTITTPNRSDLLHYPNDNFNWIGSPEIPVGFDMRNFFDSLLPSYETMMSEDV</sequence>
<feature type="transmembrane region" description="Helical" evidence="7">
    <location>
        <begin position="345"/>
        <end position="364"/>
    </location>
</feature>
<evidence type="ECO:0000313" key="10">
    <source>
        <dbReference type="Proteomes" id="UP000053617"/>
    </source>
</evidence>
<feature type="region of interest" description="Disordered" evidence="6">
    <location>
        <begin position="424"/>
        <end position="445"/>
    </location>
</feature>
<dbReference type="GO" id="GO:0003700">
    <property type="term" value="F:DNA-binding transcription factor activity"/>
    <property type="evidence" value="ECO:0007669"/>
    <property type="project" value="InterPro"/>
</dbReference>
<proteinExistence type="predicted"/>
<dbReference type="InterPro" id="IPR050987">
    <property type="entry name" value="AtrR-like"/>
</dbReference>
<feature type="compositionally biased region" description="Low complexity" evidence="6">
    <location>
        <begin position="424"/>
        <end position="433"/>
    </location>
</feature>
<protein>
    <recommendedName>
        <fullName evidence="8">Xylanolytic transcriptional activator regulatory domain-containing protein</fullName>
    </recommendedName>
</protein>
<comment type="subcellular location">
    <subcellularLocation>
        <location evidence="1">Nucleus</location>
    </subcellularLocation>
</comment>
<keyword evidence="3" id="KW-0238">DNA-binding</keyword>
<evidence type="ECO:0000256" key="5">
    <source>
        <dbReference type="ARBA" id="ARBA00023242"/>
    </source>
</evidence>
<dbReference type="GO" id="GO:0006351">
    <property type="term" value="P:DNA-templated transcription"/>
    <property type="evidence" value="ECO:0007669"/>
    <property type="project" value="InterPro"/>
</dbReference>
<evidence type="ECO:0000313" key="9">
    <source>
        <dbReference type="EMBL" id="KIX02714.1"/>
    </source>
</evidence>
<feature type="domain" description="Xylanolytic transcriptional activator regulatory" evidence="8">
    <location>
        <begin position="138"/>
        <end position="207"/>
    </location>
</feature>
<evidence type="ECO:0000256" key="2">
    <source>
        <dbReference type="ARBA" id="ARBA00023015"/>
    </source>
</evidence>
<keyword evidence="2" id="KW-0805">Transcription regulation</keyword>
<evidence type="ECO:0000259" key="8">
    <source>
        <dbReference type="SMART" id="SM00906"/>
    </source>
</evidence>
<dbReference type="VEuPathDB" id="FungiDB:Z518_08656"/>
<keyword evidence="7" id="KW-0812">Transmembrane</keyword>
<dbReference type="PANTHER" id="PTHR46910:SF37">
    <property type="entry name" value="ZN(II)2CYS6 TRANSCRIPTION FACTOR (EUROFUNG)"/>
    <property type="match status" value="1"/>
</dbReference>
<dbReference type="Proteomes" id="UP000053617">
    <property type="component" value="Unassembled WGS sequence"/>
</dbReference>
<dbReference type="GO" id="GO:0005634">
    <property type="term" value="C:nucleus"/>
    <property type="evidence" value="ECO:0007669"/>
    <property type="project" value="UniProtKB-SubCell"/>
</dbReference>
<accession>A0A0D2I9Z9</accession>
<dbReference type="InterPro" id="IPR007219">
    <property type="entry name" value="XnlR_reg_dom"/>
</dbReference>
<keyword evidence="5" id="KW-0539">Nucleus</keyword>
<reference evidence="9 10" key="1">
    <citation type="submission" date="2015-01" db="EMBL/GenBank/DDBJ databases">
        <title>The Genome Sequence of Rhinocladiella mackenzie CBS 650.93.</title>
        <authorList>
            <consortium name="The Broad Institute Genomics Platform"/>
            <person name="Cuomo C."/>
            <person name="de Hoog S."/>
            <person name="Gorbushina A."/>
            <person name="Stielow B."/>
            <person name="Teixiera M."/>
            <person name="Abouelleil A."/>
            <person name="Chapman S.B."/>
            <person name="Priest M."/>
            <person name="Young S.K."/>
            <person name="Wortman J."/>
            <person name="Nusbaum C."/>
            <person name="Birren B."/>
        </authorList>
    </citation>
    <scope>NUCLEOTIDE SEQUENCE [LARGE SCALE GENOMIC DNA]</scope>
    <source>
        <strain evidence="9 10">CBS 650.93</strain>
    </source>
</reference>
<feature type="region of interest" description="Disordered" evidence="6">
    <location>
        <begin position="1"/>
        <end position="25"/>
    </location>
</feature>
<dbReference type="RefSeq" id="XP_013269850.1">
    <property type="nucleotide sequence ID" value="XM_013414396.1"/>
</dbReference>
<keyword evidence="7" id="KW-0472">Membrane</keyword>
<dbReference type="Pfam" id="PF04082">
    <property type="entry name" value="Fungal_trans"/>
    <property type="match status" value="1"/>
</dbReference>
<keyword evidence="10" id="KW-1185">Reference proteome</keyword>
<dbReference type="AlphaFoldDB" id="A0A0D2I9Z9"/>
<dbReference type="GeneID" id="25296727"/>
<dbReference type="EMBL" id="KN847480">
    <property type="protein sequence ID" value="KIX02714.1"/>
    <property type="molecule type" value="Genomic_DNA"/>
</dbReference>
<dbReference type="CDD" id="cd12148">
    <property type="entry name" value="fungal_TF_MHR"/>
    <property type="match status" value="1"/>
</dbReference>
<dbReference type="GO" id="GO:0008270">
    <property type="term" value="F:zinc ion binding"/>
    <property type="evidence" value="ECO:0007669"/>
    <property type="project" value="InterPro"/>
</dbReference>
<keyword evidence="7" id="KW-1133">Transmembrane helix</keyword>
<dbReference type="PANTHER" id="PTHR46910">
    <property type="entry name" value="TRANSCRIPTION FACTOR PDR1"/>
    <property type="match status" value="1"/>
</dbReference>
<name>A0A0D2I9Z9_9EURO</name>
<evidence type="ECO:0000256" key="4">
    <source>
        <dbReference type="ARBA" id="ARBA00023163"/>
    </source>
</evidence>
<dbReference type="OrthoDB" id="39175at2759"/>
<dbReference type="STRING" id="1442369.A0A0D2I9Z9"/>
<evidence type="ECO:0000256" key="6">
    <source>
        <dbReference type="SAM" id="MobiDB-lite"/>
    </source>
</evidence>
<evidence type="ECO:0000256" key="1">
    <source>
        <dbReference type="ARBA" id="ARBA00004123"/>
    </source>
</evidence>
<keyword evidence="4" id="KW-0804">Transcription</keyword>
<evidence type="ECO:0000256" key="3">
    <source>
        <dbReference type="ARBA" id="ARBA00023125"/>
    </source>
</evidence>
<dbReference type="HOGENOM" id="CLU_016058_3_2_1"/>
<gene>
    <name evidence="9" type="ORF">Z518_08656</name>
</gene>
<dbReference type="GO" id="GO:0003677">
    <property type="term" value="F:DNA binding"/>
    <property type="evidence" value="ECO:0007669"/>
    <property type="project" value="UniProtKB-KW"/>
</dbReference>
<organism evidence="9 10">
    <name type="scientific">Rhinocladiella mackenziei CBS 650.93</name>
    <dbReference type="NCBI Taxonomy" id="1442369"/>
    <lineage>
        <taxon>Eukaryota</taxon>
        <taxon>Fungi</taxon>
        <taxon>Dikarya</taxon>
        <taxon>Ascomycota</taxon>
        <taxon>Pezizomycotina</taxon>
        <taxon>Eurotiomycetes</taxon>
        <taxon>Chaetothyriomycetidae</taxon>
        <taxon>Chaetothyriales</taxon>
        <taxon>Herpotrichiellaceae</taxon>
        <taxon>Rhinocladiella</taxon>
    </lineage>
</organism>
<evidence type="ECO:0000256" key="7">
    <source>
        <dbReference type="SAM" id="Phobius"/>
    </source>
</evidence>